<evidence type="ECO:0000259" key="10">
    <source>
        <dbReference type="Pfam" id="PF01743"/>
    </source>
</evidence>
<accession>A0ABT5UCC0</accession>
<dbReference type="InterPro" id="IPR043519">
    <property type="entry name" value="NT_sf"/>
</dbReference>
<gene>
    <name evidence="7 13" type="primary">pcnB</name>
    <name evidence="13" type="ORF">ORQ98_14380</name>
</gene>
<keyword evidence="2 7" id="KW-0808">Transferase</keyword>
<feature type="domain" description="tRNA nucleotidyltransferase/poly(A) polymerase RNA and SrmB- binding" evidence="12">
    <location>
        <begin position="220"/>
        <end position="282"/>
    </location>
</feature>
<dbReference type="Proteomes" id="UP001528823">
    <property type="component" value="Unassembled WGS sequence"/>
</dbReference>
<name>A0ABT5UCC0_9GAMM</name>
<dbReference type="Gene3D" id="3.30.460.10">
    <property type="entry name" value="Beta Polymerase, domain 2"/>
    <property type="match status" value="1"/>
</dbReference>
<evidence type="ECO:0000259" key="12">
    <source>
        <dbReference type="Pfam" id="PF12627"/>
    </source>
</evidence>
<proteinExistence type="inferred from homology"/>
<evidence type="ECO:0000256" key="7">
    <source>
        <dbReference type="HAMAP-Rule" id="MF_00957"/>
    </source>
</evidence>
<dbReference type="Gene3D" id="1.10.3090.10">
    <property type="entry name" value="cca-adding enzyme, domain 2"/>
    <property type="match status" value="1"/>
</dbReference>
<dbReference type="RefSeq" id="WP_274689496.1">
    <property type="nucleotide sequence ID" value="NZ_JAPMOU010000017.1"/>
</dbReference>
<dbReference type="InterPro" id="IPR032828">
    <property type="entry name" value="PolyA_RNA-bd"/>
</dbReference>
<comment type="catalytic activity">
    <reaction evidence="7">
        <text>RNA(n) + ATP = RNA(n)-3'-adenine ribonucleotide + diphosphate</text>
        <dbReference type="Rhea" id="RHEA:11332"/>
        <dbReference type="Rhea" id="RHEA-COMP:14527"/>
        <dbReference type="Rhea" id="RHEA-COMP:17347"/>
        <dbReference type="ChEBI" id="CHEBI:30616"/>
        <dbReference type="ChEBI" id="CHEBI:33019"/>
        <dbReference type="ChEBI" id="CHEBI:140395"/>
        <dbReference type="ChEBI" id="CHEBI:173115"/>
        <dbReference type="EC" id="2.7.7.19"/>
    </reaction>
</comment>
<organism evidence="13 14">
    <name type="scientific">Spartinivicinus poritis</name>
    <dbReference type="NCBI Taxonomy" id="2994640"/>
    <lineage>
        <taxon>Bacteria</taxon>
        <taxon>Pseudomonadati</taxon>
        <taxon>Pseudomonadota</taxon>
        <taxon>Gammaproteobacteria</taxon>
        <taxon>Oceanospirillales</taxon>
        <taxon>Zooshikellaceae</taxon>
        <taxon>Spartinivicinus</taxon>
    </lineage>
</organism>
<dbReference type="Pfam" id="PF12626">
    <property type="entry name" value="PolyA_pol_arg_C"/>
    <property type="match status" value="1"/>
</dbReference>
<dbReference type="HAMAP" id="MF_00957">
    <property type="entry name" value="PolyA_pol"/>
    <property type="match status" value="1"/>
</dbReference>
<dbReference type="EC" id="2.7.7.19" evidence="7"/>
<comment type="function">
    <text evidence="7">Adds poly(A) tail to the 3' end of many RNAs, which usually targets these RNAs for decay. Plays a significant role in the global control of gene expression, through influencing the rate of transcript degradation, and in the general RNA quality control.</text>
</comment>
<dbReference type="SUPFAM" id="SSF81301">
    <property type="entry name" value="Nucleotidyltransferase"/>
    <property type="match status" value="1"/>
</dbReference>
<feature type="active site" evidence="7">
    <location>
        <position position="162"/>
    </location>
</feature>
<evidence type="ECO:0000256" key="4">
    <source>
        <dbReference type="ARBA" id="ARBA00022840"/>
    </source>
</evidence>
<feature type="domain" description="Poly A polymerase head" evidence="10">
    <location>
        <begin position="61"/>
        <end position="193"/>
    </location>
</feature>
<feature type="region of interest" description="Disordered" evidence="9">
    <location>
        <begin position="437"/>
        <end position="466"/>
    </location>
</feature>
<dbReference type="GO" id="GO:1990817">
    <property type="term" value="F:poly(A) RNA polymerase activity"/>
    <property type="evidence" value="ECO:0007669"/>
    <property type="project" value="UniProtKB-EC"/>
</dbReference>
<evidence type="ECO:0000256" key="2">
    <source>
        <dbReference type="ARBA" id="ARBA00022679"/>
    </source>
</evidence>
<dbReference type="Pfam" id="PF01743">
    <property type="entry name" value="PolyA_pol"/>
    <property type="match status" value="1"/>
</dbReference>
<dbReference type="InterPro" id="IPR010206">
    <property type="entry name" value="PolA_pol_I"/>
</dbReference>
<evidence type="ECO:0000256" key="1">
    <source>
        <dbReference type="ARBA" id="ARBA00022664"/>
    </source>
</evidence>
<keyword evidence="3 7" id="KW-0547">Nucleotide-binding</keyword>
<feature type="domain" description="Polymerase A arginine-rich C-terminal" evidence="11">
    <location>
        <begin position="336"/>
        <end position="450"/>
    </location>
</feature>
<evidence type="ECO:0000256" key="8">
    <source>
        <dbReference type="RuleBase" id="RU003953"/>
    </source>
</evidence>
<keyword evidence="13" id="KW-0548">Nucleotidyltransferase</keyword>
<comment type="similarity">
    <text evidence="7 8">Belongs to the tRNA nucleotidyltransferase/poly(A) polymerase family.</text>
</comment>
<keyword evidence="4 7" id="KW-0067">ATP-binding</keyword>
<reference evidence="13 14" key="1">
    <citation type="submission" date="2022-11" db="EMBL/GenBank/DDBJ databases">
        <title>Spartinivicinus poritis sp. nov., isolated from scleractinian coral Porites lutea.</title>
        <authorList>
            <person name="Zhang G."/>
            <person name="Cai L."/>
            <person name="Wei Q."/>
        </authorList>
    </citation>
    <scope>NUCLEOTIDE SEQUENCE [LARGE SCALE GENOMIC DNA]</scope>
    <source>
        <strain evidence="13 14">A2-2</strain>
    </source>
</reference>
<feature type="active site" evidence="7">
    <location>
        <position position="79"/>
    </location>
</feature>
<dbReference type="Pfam" id="PF12627">
    <property type="entry name" value="PolyA_pol_RNAbd"/>
    <property type="match status" value="1"/>
</dbReference>
<dbReference type="CDD" id="cd05398">
    <property type="entry name" value="NT_ClassII-CCAase"/>
    <property type="match status" value="1"/>
</dbReference>
<evidence type="ECO:0000256" key="6">
    <source>
        <dbReference type="ARBA" id="ARBA00023163"/>
    </source>
</evidence>
<dbReference type="SUPFAM" id="SSF81891">
    <property type="entry name" value="Poly A polymerase C-terminal region-like"/>
    <property type="match status" value="1"/>
</dbReference>
<dbReference type="PANTHER" id="PTHR43051:SF1">
    <property type="entry name" value="POLYNUCLEOTIDE ADENYLYLTRANSFERASE FAMILY PROTEIN"/>
    <property type="match status" value="1"/>
</dbReference>
<keyword evidence="5 7" id="KW-0694">RNA-binding</keyword>
<evidence type="ECO:0000313" key="14">
    <source>
        <dbReference type="Proteomes" id="UP001528823"/>
    </source>
</evidence>
<evidence type="ECO:0000313" key="13">
    <source>
        <dbReference type="EMBL" id="MDE1463152.1"/>
    </source>
</evidence>
<sequence length="466" mass="53758">MLKKRLGWLQSFLGRLSGKPKQASVGDVTIIPRDQHQVSRKLLSQNALKVLRRLESNGYQAYLVGGCIRDILVGGHPKDFDVATNATPEEARSLFRNSRLIGRRFKLVHVQFGREVIEVATFRAHHSQDSHGDGNHSHHSDDGQILRDNVYGTIKDDASRRDFTINALYYRLSDFAVKDYAGGLDDIDNRLVRLIGDPEQRYREDPVRMLRAIRFAAKLDFTIEKYTAEPIYNLGYLLENIPPARLFDEVLKLFLNGHAASSFQLLQDYGLLEQLLPATAAAIVEPDGFHTRFIHAALVNSDKRVRQGKSLTPAFLYAVFLWYSTLAYTQQIEEQDVPKLPALNQGAMTAIENQNQRTTIPKRFAIPMREIWELQYRLTRRFGKKADQTLNHPRFRAAYDFLLLREQAGEDLGGLGQWWTDYQVADEFVRRQMVKALQSGKYKKSRKPRRHNRKHHHRRKPSENEQ</sequence>
<dbReference type="EMBL" id="JAPMOU010000017">
    <property type="protein sequence ID" value="MDE1463152.1"/>
    <property type="molecule type" value="Genomic_DNA"/>
</dbReference>
<keyword evidence="6 7" id="KW-0804">Transcription</keyword>
<feature type="compositionally biased region" description="Basic residues" evidence="9">
    <location>
        <begin position="441"/>
        <end position="460"/>
    </location>
</feature>
<evidence type="ECO:0000256" key="9">
    <source>
        <dbReference type="SAM" id="MobiDB-lite"/>
    </source>
</evidence>
<keyword evidence="1 7" id="KW-0507">mRNA processing</keyword>
<dbReference type="InterPro" id="IPR052191">
    <property type="entry name" value="tRNA_ntf/polyA_polymerase_I"/>
</dbReference>
<feature type="active site" evidence="7">
    <location>
        <position position="81"/>
    </location>
</feature>
<protein>
    <recommendedName>
        <fullName evidence="7">Poly(A) polymerase I</fullName>
        <shortName evidence="7">PAP I</shortName>
        <ecNumber evidence="7">2.7.7.19</ecNumber>
    </recommendedName>
</protein>
<dbReference type="NCBIfam" id="TIGR01942">
    <property type="entry name" value="pcnB"/>
    <property type="match status" value="1"/>
</dbReference>
<evidence type="ECO:0000256" key="3">
    <source>
        <dbReference type="ARBA" id="ARBA00022741"/>
    </source>
</evidence>
<evidence type="ECO:0000256" key="5">
    <source>
        <dbReference type="ARBA" id="ARBA00022884"/>
    </source>
</evidence>
<keyword evidence="14" id="KW-1185">Reference proteome</keyword>
<dbReference type="InterPro" id="IPR002646">
    <property type="entry name" value="PolA_pol_head_dom"/>
</dbReference>
<comment type="caution">
    <text evidence="13">The sequence shown here is derived from an EMBL/GenBank/DDBJ whole genome shotgun (WGS) entry which is preliminary data.</text>
</comment>
<dbReference type="PANTHER" id="PTHR43051">
    <property type="entry name" value="POLYNUCLEOTIDE ADENYLYLTRANSFERASE FAMILY PROTEIN"/>
    <property type="match status" value="1"/>
</dbReference>
<dbReference type="InterPro" id="IPR025866">
    <property type="entry name" value="PolyA_pol_arg_C_dom"/>
</dbReference>
<evidence type="ECO:0000259" key="11">
    <source>
        <dbReference type="Pfam" id="PF12626"/>
    </source>
</evidence>